<proteinExistence type="predicted"/>
<evidence type="ECO:0000256" key="1">
    <source>
        <dbReference type="SAM" id="SignalP"/>
    </source>
</evidence>
<reference evidence="4" key="2">
    <citation type="submission" date="2019-10" db="EMBL/GenBank/DDBJ databases">
        <authorList>
            <consortium name="NCBI Genome Project"/>
        </authorList>
    </citation>
    <scope>NUCLEOTIDE SEQUENCE</scope>
    <source>
        <strain evidence="4">NI907</strain>
    </source>
</reference>
<dbReference type="KEGG" id="pgri:PgNI_10048"/>
<sequence>MQFSTIVTILFVGAAAALPQATPTSVANTTTSAVPTATATCSPGPVVEYTVQPDDNLTIVSQKLNSGICNIATLNNLSNPNYIVQGSVLEVPTYPCTIDNISCLAKPGQNNSCATDVASTYTIVSGDTFFLVAQSFNLSVDALQAANQGVDPLLLQVDQVINIPICTN</sequence>
<evidence type="ECO:0000313" key="4">
    <source>
        <dbReference type="RefSeq" id="XP_030977637.1"/>
    </source>
</evidence>
<dbReference type="PROSITE" id="PS51782">
    <property type="entry name" value="LYSM"/>
    <property type="match status" value="2"/>
</dbReference>
<organism evidence="3 4">
    <name type="scientific">Pyricularia grisea</name>
    <name type="common">Crabgrass-specific blast fungus</name>
    <name type="synonym">Magnaporthe grisea</name>
    <dbReference type="NCBI Taxonomy" id="148305"/>
    <lineage>
        <taxon>Eukaryota</taxon>
        <taxon>Fungi</taxon>
        <taxon>Dikarya</taxon>
        <taxon>Ascomycota</taxon>
        <taxon>Pezizomycotina</taxon>
        <taxon>Sordariomycetes</taxon>
        <taxon>Sordariomycetidae</taxon>
        <taxon>Magnaporthales</taxon>
        <taxon>Pyriculariaceae</taxon>
        <taxon>Pyricularia</taxon>
    </lineage>
</organism>
<reference evidence="4" key="3">
    <citation type="submission" date="2025-08" db="UniProtKB">
        <authorList>
            <consortium name="RefSeq"/>
        </authorList>
    </citation>
    <scope>IDENTIFICATION</scope>
    <source>
        <strain evidence="4">NI907</strain>
    </source>
</reference>
<dbReference type="SMART" id="SM00257">
    <property type="entry name" value="LysM"/>
    <property type="match status" value="2"/>
</dbReference>
<feature type="domain" description="LysM" evidence="2">
    <location>
        <begin position="47"/>
        <end position="91"/>
    </location>
</feature>
<evidence type="ECO:0000259" key="2">
    <source>
        <dbReference type="PROSITE" id="PS51782"/>
    </source>
</evidence>
<dbReference type="PANTHER" id="PTHR33734:SF22">
    <property type="entry name" value="MEMBRANE-BOUND LYTIC MUREIN TRANSGLYCOSYLASE D"/>
    <property type="match status" value="1"/>
</dbReference>
<feature type="signal peptide" evidence="1">
    <location>
        <begin position="1"/>
        <end position="17"/>
    </location>
</feature>
<dbReference type="GeneID" id="41964935"/>
<accession>A0A6P8ARW3</accession>
<evidence type="ECO:0000313" key="3">
    <source>
        <dbReference type="Proteomes" id="UP000515153"/>
    </source>
</evidence>
<dbReference type="SUPFAM" id="SSF54106">
    <property type="entry name" value="LysM domain"/>
    <property type="match status" value="2"/>
</dbReference>
<dbReference type="CDD" id="cd00118">
    <property type="entry name" value="LysM"/>
    <property type="match status" value="2"/>
</dbReference>
<dbReference type="Gene3D" id="3.10.350.10">
    <property type="entry name" value="LysM domain"/>
    <property type="match status" value="2"/>
</dbReference>
<reference evidence="4" key="1">
    <citation type="journal article" date="2019" name="Mol. Biol. Evol.">
        <title>Blast fungal genomes show frequent chromosomal changes, gene gains and losses, and effector gene turnover.</title>
        <authorList>
            <person name="Gomez Luciano L.B."/>
            <person name="Jason Tsai I."/>
            <person name="Chuma I."/>
            <person name="Tosa Y."/>
            <person name="Chen Y.H."/>
            <person name="Li J.Y."/>
            <person name="Li M.Y."/>
            <person name="Jade Lu M.Y."/>
            <person name="Nakayashiki H."/>
            <person name="Li W.H."/>
        </authorList>
    </citation>
    <scope>NUCLEOTIDE SEQUENCE</scope>
    <source>
        <strain evidence="4">NI907</strain>
    </source>
</reference>
<dbReference type="Pfam" id="PF01476">
    <property type="entry name" value="LysM"/>
    <property type="match status" value="2"/>
</dbReference>
<dbReference type="InterPro" id="IPR036779">
    <property type="entry name" value="LysM_dom_sf"/>
</dbReference>
<dbReference type="InterPro" id="IPR018392">
    <property type="entry name" value="LysM"/>
</dbReference>
<dbReference type="AlphaFoldDB" id="A0A6P8ARW3"/>
<gene>
    <name evidence="4" type="ORF">PgNI_10048</name>
</gene>
<keyword evidence="3" id="KW-1185">Reference proteome</keyword>
<name>A0A6P8ARW3_PYRGI</name>
<dbReference type="Proteomes" id="UP000515153">
    <property type="component" value="Unplaced"/>
</dbReference>
<dbReference type="RefSeq" id="XP_030977637.1">
    <property type="nucleotide sequence ID" value="XM_031130027.1"/>
</dbReference>
<feature type="chain" id="PRO_5028095361" description="LysM domain-containing protein" evidence="1">
    <location>
        <begin position="18"/>
        <end position="168"/>
    </location>
</feature>
<feature type="domain" description="LysM" evidence="2">
    <location>
        <begin position="119"/>
        <end position="163"/>
    </location>
</feature>
<dbReference type="PANTHER" id="PTHR33734">
    <property type="entry name" value="LYSM DOMAIN-CONTAINING GPI-ANCHORED PROTEIN 2"/>
    <property type="match status" value="1"/>
</dbReference>
<protein>
    <recommendedName>
        <fullName evidence="2">LysM domain-containing protein</fullName>
    </recommendedName>
</protein>
<keyword evidence="1" id="KW-0732">Signal</keyword>